<evidence type="ECO:0000256" key="2">
    <source>
        <dbReference type="ARBA" id="ARBA00004141"/>
    </source>
</evidence>
<evidence type="ECO:0000313" key="16">
    <source>
        <dbReference type="Proteomes" id="UP001359485"/>
    </source>
</evidence>
<dbReference type="GO" id="GO:0061630">
    <property type="term" value="F:ubiquitin protein ligase activity"/>
    <property type="evidence" value="ECO:0007669"/>
    <property type="project" value="UniProtKB-EC"/>
</dbReference>
<keyword evidence="11 12" id="KW-0472">Membrane</keyword>
<gene>
    <name evidence="14" type="ORF">RUM43_005759</name>
    <name evidence="15" type="ORF">RUM44_008420</name>
</gene>
<evidence type="ECO:0000256" key="11">
    <source>
        <dbReference type="ARBA" id="ARBA00023136"/>
    </source>
</evidence>
<evidence type="ECO:0000256" key="3">
    <source>
        <dbReference type="ARBA" id="ARBA00012483"/>
    </source>
</evidence>
<dbReference type="Proteomes" id="UP001372834">
    <property type="component" value="Unassembled WGS sequence"/>
</dbReference>
<feature type="transmembrane region" description="Helical" evidence="12">
    <location>
        <begin position="230"/>
        <end position="250"/>
    </location>
</feature>
<keyword evidence="8" id="KW-0833">Ubl conjugation pathway</keyword>
<dbReference type="GO" id="GO:0008270">
    <property type="term" value="F:zinc ion binding"/>
    <property type="evidence" value="ECO:0007669"/>
    <property type="project" value="UniProtKB-KW"/>
</dbReference>
<dbReference type="GO" id="GO:0016020">
    <property type="term" value="C:membrane"/>
    <property type="evidence" value="ECO:0007669"/>
    <property type="project" value="UniProtKB-SubCell"/>
</dbReference>
<dbReference type="InterPro" id="IPR022170">
    <property type="entry name" value="MUL1-like"/>
</dbReference>
<dbReference type="Pfam" id="PF12483">
    <property type="entry name" value="GIDE"/>
    <property type="match status" value="1"/>
</dbReference>
<sequence length="275" mass="31286">MDYLRDIIFLSLDSIIFGICLKTYLRNKHALRSVETAPEFQIDRKLVTLLDEKGGRFPYIAIRGNVKALSPAIKSMNQPYVSSVVQKLSIREHVISRSSSGFWTENQRTINEVFNSIPFALVSKRGDVEVEVIDALTAEILDLEVISDRFDPSNLGFMDHMWGFFTGVRKRGLQTIEEVLKEGAFITAVGEIRKDGNSLSIQPPADGTPFLVSTMPLNSLARRLDEKANYYGWITFGLGLVGLLLCGNLLRTYWKKHKEWLKKEAERKRLESTRK</sequence>
<evidence type="ECO:0000256" key="7">
    <source>
        <dbReference type="ARBA" id="ARBA00022771"/>
    </source>
</evidence>
<reference evidence="14 17" key="1">
    <citation type="submission" date="2023-10" db="EMBL/GenBank/DDBJ databases">
        <title>Genomes of two closely related lineages of the louse Polyplax serrata with different host specificities.</title>
        <authorList>
            <person name="Martinu J."/>
            <person name="Tarabai H."/>
            <person name="Stefka J."/>
            <person name="Hypsa V."/>
        </authorList>
    </citation>
    <scope>NUCLEOTIDE SEQUENCE [LARGE SCALE GENOMIC DNA]</scope>
    <source>
        <strain evidence="15">98ZLc_SE</strain>
        <strain evidence="14">HR10_N</strain>
    </source>
</reference>
<keyword evidence="10 12" id="KW-1133">Transmembrane helix</keyword>
<dbReference type="PANTHER" id="PTHR12183">
    <property type="entry name" value="MITOCHONDRIAL UBIQUITIN LIGASE ACTIVATOR OF NFKB 1"/>
    <property type="match status" value="1"/>
</dbReference>
<keyword evidence="16" id="KW-1185">Reference proteome</keyword>
<comment type="subcellular location">
    <subcellularLocation>
        <location evidence="2">Membrane</location>
        <topology evidence="2">Multi-pass membrane protein</topology>
    </subcellularLocation>
</comment>
<evidence type="ECO:0000256" key="5">
    <source>
        <dbReference type="ARBA" id="ARBA00022692"/>
    </source>
</evidence>
<accession>A0AAN8PXI2</accession>
<organism evidence="14 17">
    <name type="scientific">Polyplax serrata</name>
    <name type="common">Common mouse louse</name>
    <dbReference type="NCBI Taxonomy" id="468196"/>
    <lineage>
        <taxon>Eukaryota</taxon>
        <taxon>Metazoa</taxon>
        <taxon>Ecdysozoa</taxon>
        <taxon>Arthropoda</taxon>
        <taxon>Hexapoda</taxon>
        <taxon>Insecta</taxon>
        <taxon>Pterygota</taxon>
        <taxon>Neoptera</taxon>
        <taxon>Paraneoptera</taxon>
        <taxon>Psocodea</taxon>
        <taxon>Troctomorpha</taxon>
        <taxon>Phthiraptera</taxon>
        <taxon>Anoplura</taxon>
        <taxon>Polyplacidae</taxon>
        <taxon>Polyplax</taxon>
    </lineage>
</organism>
<keyword evidence="9" id="KW-0862">Zinc</keyword>
<evidence type="ECO:0000313" key="15">
    <source>
        <dbReference type="EMBL" id="KAK6637996.1"/>
    </source>
</evidence>
<keyword evidence="5 12" id="KW-0812">Transmembrane</keyword>
<dbReference type="Proteomes" id="UP001359485">
    <property type="component" value="Unassembled WGS sequence"/>
</dbReference>
<protein>
    <recommendedName>
        <fullName evidence="3">RING-type E3 ubiquitin transferase</fullName>
        <ecNumber evidence="3">2.3.2.27</ecNumber>
    </recommendedName>
</protein>
<dbReference type="AlphaFoldDB" id="A0AAN8PXI2"/>
<evidence type="ECO:0000313" key="14">
    <source>
        <dbReference type="EMBL" id="KAK6625461.1"/>
    </source>
</evidence>
<feature type="domain" description="E3 Ubiquitin ligase MUL1-like" evidence="13">
    <location>
        <begin position="96"/>
        <end position="245"/>
    </location>
</feature>
<comment type="caution">
    <text evidence="14">The sequence shown here is derived from an EMBL/GenBank/DDBJ whole genome shotgun (WGS) entry which is preliminary data.</text>
</comment>
<dbReference type="EMBL" id="JAWJWE010000037">
    <property type="protein sequence ID" value="KAK6625461.1"/>
    <property type="molecule type" value="Genomic_DNA"/>
</dbReference>
<evidence type="ECO:0000256" key="4">
    <source>
        <dbReference type="ARBA" id="ARBA00022679"/>
    </source>
</evidence>
<evidence type="ECO:0000256" key="12">
    <source>
        <dbReference type="SAM" id="Phobius"/>
    </source>
</evidence>
<evidence type="ECO:0000256" key="8">
    <source>
        <dbReference type="ARBA" id="ARBA00022786"/>
    </source>
</evidence>
<dbReference type="PANTHER" id="PTHR12183:SF32">
    <property type="entry name" value="MITOCHONDRIAL E3 UBIQUITIN PROTEIN LIGASE 1"/>
    <property type="match status" value="1"/>
</dbReference>
<name>A0AAN8PXI2_POLSC</name>
<evidence type="ECO:0000256" key="6">
    <source>
        <dbReference type="ARBA" id="ARBA00022723"/>
    </source>
</evidence>
<dbReference type="GO" id="GO:0016567">
    <property type="term" value="P:protein ubiquitination"/>
    <property type="evidence" value="ECO:0007669"/>
    <property type="project" value="InterPro"/>
</dbReference>
<keyword evidence="7" id="KW-0863">Zinc-finger</keyword>
<dbReference type="EMBL" id="JAWJWF010000002">
    <property type="protein sequence ID" value="KAK6637996.1"/>
    <property type="molecule type" value="Genomic_DNA"/>
</dbReference>
<keyword evidence="6" id="KW-0479">Metal-binding</keyword>
<evidence type="ECO:0000256" key="9">
    <source>
        <dbReference type="ARBA" id="ARBA00022833"/>
    </source>
</evidence>
<proteinExistence type="predicted"/>
<evidence type="ECO:0000256" key="10">
    <source>
        <dbReference type="ARBA" id="ARBA00022989"/>
    </source>
</evidence>
<keyword evidence="4" id="KW-0808">Transferase</keyword>
<evidence type="ECO:0000313" key="17">
    <source>
        <dbReference type="Proteomes" id="UP001372834"/>
    </source>
</evidence>
<evidence type="ECO:0000256" key="1">
    <source>
        <dbReference type="ARBA" id="ARBA00000900"/>
    </source>
</evidence>
<dbReference type="InterPro" id="IPR051652">
    <property type="entry name" value="MDM2_MDM4_MUL1"/>
</dbReference>
<dbReference type="EC" id="2.3.2.27" evidence="3"/>
<evidence type="ECO:0000259" key="13">
    <source>
        <dbReference type="Pfam" id="PF12483"/>
    </source>
</evidence>
<comment type="catalytic activity">
    <reaction evidence="1">
        <text>S-ubiquitinyl-[E2 ubiquitin-conjugating enzyme]-L-cysteine + [acceptor protein]-L-lysine = [E2 ubiquitin-conjugating enzyme]-L-cysteine + N(6)-ubiquitinyl-[acceptor protein]-L-lysine.</text>
        <dbReference type="EC" id="2.3.2.27"/>
    </reaction>
</comment>